<dbReference type="CDD" id="cd06143">
    <property type="entry name" value="PAN2_exo"/>
    <property type="match status" value="1"/>
</dbReference>
<dbReference type="Proteomes" id="UP000030758">
    <property type="component" value="Unassembled WGS sequence"/>
</dbReference>
<dbReference type="GO" id="GO:0003676">
    <property type="term" value="F:nucleic acid binding"/>
    <property type="evidence" value="ECO:0007669"/>
    <property type="project" value="InterPro"/>
</dbReference>
<keyword evidence="7" id="KW-0269">Exonuclease</keyword>
<dbReference type="EMBL" id="KL367502">
    <property type="protein sequence ID" value="KFD68705.1"/>
    <property type="molecule type" value="Genomic_DNA"/>
</dbReference>
<dbReference type="FunFam" id="3.30.420.10:FF:000011">
    <property type="entry name" value="PAN2-PAN3 deadenylation complex catalytic subunit PAN2"/>
    <property type="match status" value="1"/>
</dbReference>
<protein>
    <recommendedName>
        <fullName evidence="9">USP domain-containing protein</fullName>
    </recommendedName>
</protein>
<keyword evidence="5" id="KW-0479">Metal-binding</keyword>
<evidence type="ECO:0000313" key="12">
    <source>
        <dbReference type="Proteomes" id="UP000030764"/>
    </source>
</evidence>
<evidence type="ECO:0000256" key="7">
    <source>
        <dbReference type="ARBA" id="ARBA00022839"/>
    </source>
</evidence>
<feature type="domain" description="USP" evidence="9">
    <location>
        <begin position="462"/>
        <end position="913"/>
    </location>
</feature>
<dbReference type="PANTHER" id="PTHR15728">
    <property type="entry name" value="DEADENYLATION COMPLEX CATALYTIC SUBUNIT PAN2"/>
    <property type="match status" value="1"/>
</dbReference>
<evidence type="ECO:0000313" key="11">
    <source>
        <dbReference type="EMBL" id="KFD68705.1"/>
    </source>
</evidence>
<dbReference type="InterPro" id="IPR036322">
    <property type="entry name" value="WD40_repeat_dom_sf"/>
</dbReference>
<evidence type="ECO:0000313" key="10">
    <source>
        <dbReference type="EMBL" id="KFD55382.1"/>
    </source>
</evidence>
<evidence type="ECO:0000256" key="4">
    <source>
        <dbReference type="ARBA" id="ARBA00022722"/>
    </source>
</evidence>
<keyword evidence="6" id="KW-0378">Hydrolase</keyword>
<evidence type="ECO:0000256" key="3">
    <source>
        <dbReference type="ARBA" id="ARBA00022664"/>
    </source>
</evidence>
<dbReference type="GO" id="GO:0046872">
    <property type="term" value="F:metal ion binding"/>
    <property type="evidence" value="ECO:0007669"/>
    <property type="project" value="UniProtKB-KW"/>
</dbReference>
<evidence type="ECO:0000256" key="6">
    <source>
        <dbReference type="ARBA" id="ARBA00022801"/>
    </source>
</evidence>
<dbReference type="Pfam" id="PF13423">
    <property type="entry name" value="UCH_1"/>
    <property type="match status" value="1"/>
</dbReference>
<keyword evidence="4" id="KW-0540">Nuclease</keyword>
<dbReference type="Pfam" id="PF20770">
    <property type="entry name" value="PAN2_N"/>
    <property type="match status" value="1"/>
</dbReference>
<keyword evidence="12" id="KW-1185">Reference proteome</keyword>
<dbReference type="InterPro" id="IPR036397">
    <property type="entry name" value="RNaseH_sf"/>
</dbReference>
<keyword evidence="3" id="KW-0507">mRNA processing</keyword>
<dbReference type="InterPro" id="IPR028889">
    <property type="entry name" value="USP"/>
</dbReference>
<evidence type="ECO:0000256" key="2">
    <source>
        <dbReference type="ARBA" id="ARBA00022490"/>
    </source>
</evidence>
<dbReference type="SUPFAM" id="SSF54001">
    <property type="entry name" value="Cysteine proteinases"/>
    <property type="match status" value="1"/>
</dbReference>
<dbReference type="Gene3D" id="2.130.10.10">
    <property type="entry name" value="YVTN repeat-like/Quinoprotein amine dehydrogenase"/>
    <property type="match status" value="1"/>
</dbReference>
<dbReference type="InterPro" id="IPR050785">
    <property type="entry name" value="PAN2-PAN3_catalytic_subunit"/>
</dbReference>
<sequence length="1173" mass="132294">MYEEENFALLSTVLVDGSPDFGVSVVAFDEFEELLWAGNQNGHLTSYHGWLLSKYTSFQALVDQELRSLLFKSDGVLVLGRSALKLTTRQGLPMFSYNFSDTFDFQCFVVNPFFPEVINIGGLQPTISVFSLELCEEVFQFVLEEQDCVVMRNTDALLVTGHSNGKVCLRDPMNMRLLSELQPHSGSLSDVAYFDNKLVTCGFSLMNDLLSCDPFIFLYDARTMNAIASIPVQIDPYYIRFIATQPNKLVVVSQVREFQIIDFSGVDKGLVTCLGTDEAIRCLSIDVSPTGECIAFGDEIGTLHVFSNRPHPIFVANARSIVLPDPIEPTPTIPFDDLNTPLSIIPMPITGLPLLSTWPEECCKRVYRQPIPIPQEVTNALKMTDFVGYAPNPYGFGRKRLPYRVTDELSFASGRQASDVAESIGSVKEIPSHYQKALIHHKSVPGKFVECKQHTVRTSSLCGLEAPIPNSYVNSVLLMLYHVEPLRRRVLSHLCKRVFCLTCELSFLFHMLQQSTSDFSCSAINFIRAFRTIPEASALGLVLNDREDDPVFQSGSSRLIQNFNRFILHHMNVEMKDEEQLLTPCVTSENAVSLSCSFAQRDTSFVVQKEVVAGSASTEMVAQVEHQSGTKLSPDVSSSEVQTNLFNMRGTEDLFATSVENVTQCRCGYQSSRADLYFVCALSYPTSDEQLLEKVSFEKLLEQSFHLEQVKHAWCEQCSKFRISTHRRWIRSLPDVLSINCNIDNDKIRSFWRRQQQLCVERPTSAGTAKSYCLKSLFLSSNIFLRISSGEKLLESNFNASNGFGRLSWLPFNLHILLDADGKVTIYDRPKVGSDTGTASNAVFYELQAVISYIKSGTMGHWVACIKALSNDSIRRSRWYLVNDTQVNEIIPLEAVNFDVDWKVPCILLYSRPNLNELHPDLQCSPIDDRVFTLDRIISERPSNISTVSTKPACLPGRDDLVAIDAEFVTLNHEEAEIRSDGSKLTFKPSQLSLARITCVYGSGPLKGDTLLDDYICTREEISDYVTKFSGIKPGDLDPTFADRPLTAMKVAYLKLRYLIDVGVKFVGHGLSNDFKVINIYVPKEQIIDTVQLFRLPRRRLVSLRFLIWHFFGIRIQSGTHDSDEDARSALMLYEKYTDIIRSPELQFSHILNELYEHGQQLHWNVPAETMKS</sequence>
<evidence type="ECO:0000256" key="1">
    <source>
        <dbReference type="ARBA" id="ARBA00001663"/>
    </source>
</evidence>
<dbReference type="EMBL" id="KL363200">
    <property type="protein sequence ID" value="KFD55382.1"/>
    <property type="molecule type" value="Genomic_DNA"/>
</dbReference>
<evidence type="ECO:0000256" key="8">
    <source>
        <dbReference type="ARBA" id="ARBA00023242"/>
    </source>
</evidence>
<dbReference type="PANTHER" id="PTHR15728:SF0">
    <property type="entry name" value="PAN2-PAN3 DEADENYLATION COMPLEX CATALYTIC SUBUNIT PAN2"/>
    <property type="match status" value="1"/>
</dbReference>
<evidence type="ECO:0000259" key="9">
    <source>
        <dbReference type="PROSITE" id="PS50235"/>
    </source>
</evidence>
<organism evidence="11">
    <name type="scientific">Trichuris suis</name>
    <name type="common">pig whipworm</name>
    <dbReference type="NCBI Taxonomy" id="68888"/>
    <lineage>
        <taxon>Eukaryota</taxon>
        <taxon>Metazoa</taxon>
        <taxon>Ecdysozoa</taxon>
        <taxon>Nematoda</taxon>
        <taxon>Enoplea</taxon>
        <taxon>Dorylaimia</taxon>
        <taxon>Trichinellida</taxon>
        <taxon>Trichuridae</taxon>
        <taxon>Trichuris</taxon>
    </lineage>
</organism>
<reference evidence="11 12" key="1">
    <citation type="journal article" date="2014" name="Nat. Genet.">
        <title>Genome and transcriptome of the porcine whipworm Trichuris suis.</title>
        <authorList>
            <person name="Jex A.R."/>
            <person name="Nejsum P."/>
            <person name="Schwarz E.M."/>
            <person name="Hu L."/>
            <person name="Young N.D."/>
            <person name="Hall R.S."/>
            <person name="Korhonen P.K."/>
            <person name="Liao S."/>
            <person name="Thamsborg S."/>
            <person name="Xia J."/>
            <person name="Xu P."/>
            <person name="Wang S."/>
            <person name="Scheerlinck J.P."/>
            <person name="Hofmann A."/>
            <person name="Sternberg P.W."/>
            <person name="Wang J."/>
            <person name="Gasser R.B."/>
        </authorList>
    </citation>
    <scope>NUCLEOTIDE SEQUENCE [LARGE SCALE GENOMIC DNA]</scope>
    <source>
        <strain evidence="11">DCEP-RM93F</strain>
        <strain evidence="10">DCEP-RM93M</strain>
    </source>
</reference>
<dbReference type="GO" id="GO:0000932">
    <property type="term" value="C:P-body"/>
    <property type="evidence" value="ECO:0007669"/>
    <property type="project" value="TreeGrafter"/>
</dbReference>
<keyword evidence="2" id="KW-0963">Cytoplasm</keyword>
<dbReference type="InterPro" id="IPR048841">
    <property type="entry name" value="PAN2_N"/>
</dbReference>
<dbReference type="Proteomes" id="UP000030764">
    <property type="component" value="Unassembled WGS sequence"/>
</dbReference>
<evidence type="ECO:0000256" key="5">
    <source>
        <dbReference type="ARBA" id="ARBA00022723"/>
    </source>
</evidence>
<dbReference type="InterPro" id="IPR013520">
    <property type="entry name" value="Ribonucl_H"/>
</dbReference>
<dbReference type="GO" id="GO:0006397">
    <property type="term" value="P:mRNA processing"/>
    <property type="evidence" value="ECO:0007669"/>
    <property type="project" value="UniProtKB-KW"/>
</dbReference>
<comment type="catalytic activity">
    <reaction evidence="1">
        <text>Exonucleolytic cleavage of poly(A) to 5'-AMP.</text>
        <dbReference type="EC" id="3.1.13.4"/>
    </reaction>
</comment>
<keyword evidence="8" id="KW-0539">Nucleus</keyword>
<dbReference type="SUPFAM" id="SSF53098">
    <property type="entry name" value="Ribonuclease H-like"/>
    <property type="match status" value="1"/>
</dbReference>
<dbReference type="GO" id="GO:0031251">
    <property type="term" value="C:PAN complex"/>
    <property type="evidence" value="ECO:0007669"/>
    <property type="project" value="TreeGrafter"/>
</dbReference>
<gene>
    <name evidence="10" type="ORF">M513_03722</name>
    <name evidence="11" type="ORF">M514_03722</name>
</gene>
<dbReference type="PROSITE" id="PS50235">
    <property type="entry name" value="USP_3"/>
    <property type="match status" value="1"/>
</dbReference>
<proteinExistence type="predicted"/>
<dbReference type="InterPro" id="IPR012337">
    <property type="entry name" value="RNaseH-like_sf"/>
</dbReference>
<dbReference type="SMART" id="SM00479">
    <property type="entry name" value="EXOIII"/>
    <property type="match status" value="1"/>
</dbReference>
<accession>A0A085NGV9</accession>
<dbReference type="InterPro" id="IPR015943">
    <property type="entry name" value="WD40/YVTN_repeat-like_dom_sf"/>
</dbReference>
<dbReference type="Gene3D" id="3.90.70.10">
    <property type="entry name" value="Cysteine proteinases"/>
    <property type="match status" value="1"/>
</dbReference>
<dbReference type="Pfam" id="PF00929">
    <property type="entry name" value="RNase_T"/>
    <property type="match status" value="1"/>
</dbReference>
<dbReference type="SUPFAM" id="SSF50978">
    <property type="entry name" value="WD40 repeat-like"/>
    <property type="match status" value="1"/>
</dbReference>
<dbReference type="CDD" id="cd02257">
    <property type="entry name" value="Peptidase_C19"/>
    <property type="match status" value="1"/>
</dbReference>
<dbReference type="InterPro" id="IPR028881">
    <property type="entry name" value="PAN2_UCH_dom"/>
</dbReference>
<dbReference type="AlphaFoldDB" id="A0A085NGV9"/>
<dbReference type="GO" id="GO:0000289">
    <property type="term" value="P:nuclear-transcribed mRNA poly(A) tail shortening"/>
    <property type="evidence" value="ECO:0007669"/>
    <property type="project" value="TreeGrafter"/>
</dbReference>
<name>A0A085NGV9_9BILA</name>
<dbReference type="GO" id="GO:0004535">
    <property type="term" value="F:poly(A)-specific ribonuclease activity"/>
    <property type="evidence" value="ECO:0007669"/>
    <property type="project" value="UniProtKB-EC"/>
</dbReference>
<dbReference type="InterPro" id="IPR038765">
    <property type="entry name" value="Papain-like_cys_pep_sf"/>
</dbReference>
<dbReference type="Gene3D" id="3.30.420.10">
    <property type="entry name" value="Ribonuclease H-like superfamily/Ribonuclease H"/>
    <property type="match status" value="1"/>
</dbReference>